<name>A0A1N7DVD6_9ACTN</name>
<proteinExistence type="predicted"/>
<dbReference type="EMBL" id="FTNI01000015">
    <property type="protein sequence ID" value="SIR79776.1"/>
    <property type="molecule type" value="Genomic_DNA"/>
</dbReference>
<evidence type="ECO:0000313" key="3">
    <source>
        <dbReference type="Proteomes" id="UP000186096"/>
    </source>
</evidence>
<dbReference type="STRING" id="58117.SAMN05421833_115211"/>
<evidence type="ECO:0000313" key="2">
    <source>
        <dbReference type="EMBL" id="SIR79776.1"/>
    </source>
</evidence>
<reference evidence="3" key="1">
    <citation type="submission" date="2017-01" db="EMBL/GenBank/DDBJ databases">
        <authorList>
            <person name="Varghese N."/>
            <person name="Submissions S."/>
        </authorList>
    </citation>
    <scope>NUCLEOTIDE SEQUENCE [LARGE SCALE GENOMIC DNA]</scope>
    <source>
        <strain evidence="3">ATCC 12950</strain>
    </source>
</reference>
<organism evidence="2 3">
    <name type="scientific">Microbispora rosea</name>
    <dbReference type="NCBI Taxonomy" id="58117"/>
    <lineage>
        <taxon>Bacteria</taxon>
        <taxon>Bacillati</taxon>
        <taxon>Actinomycetota</taxon>
        <taxon>Actinomycetes</taxon>
        <taxon>Streptosporangiales</taxon>
        <taxon>Streptosporangiaceae</taxon>
        <taxon>Microbispora</taxon>
    </lineage>
</organism>
<dbReference type="AlphaFoldDB" id="A0A1N7DVD6"/>
<keyword evidence="3" id="KW-1185">Reference proteome</keyword>
<feature type="region of interest" description="Disordered" evidence="1">
    <location>
        <begin position="1"/>
        <end position="34"/>
    </location>
</feature>
<sequence>MSGWHHSTPLPPAWPPDRFEVRSTRPVPDGAAADRYHFPQTAHEAASRLRDVRFATQIQVVRIEDGVTLFDLVSGVEIPLEHW</sequence>
<dbReference type="RefSeq" id="WP_076437325.1">
    <property type="nucleotide sequence ID" value="NZ_FTNI01000015.1"/>
</dbReference>
<protein>
    <submittedName>
        <fullName evidence="2">Uncharacterized protein</fullName>
    </submittedName>
</protein>
<dbReference type="OrthoDB" id="3537304at2"/>
<dbReference type="Proteomes" id="UP000186096">
    <property type="component" value="Unassembled WGS sequence"/>
</dbReference>
<accession>A0A1N7DVD6</accession>
<evidence type="ECO:0000256" key="1">
    <source>
        <dbReference type="SAM" id="MobiDB-lite"/>
    </source>
</evidence>
<gene>
    <name evidence="2" type="ORF">SAMN05421833_115211</name>
</gene>